<dbReference type="EMBL" id="JAXOTW010000025">
    <property type="protein sequence ID" value="MDZ5480006.1"/>
    <property type="molecule type" value="Genomic_DNA"/>
</dbReference>
<comment type="caution">
    <text evidence="1">The sequence shown here is derived from an EMBL/GenBank/DDBJ whole genome shotgun (WGS) entry which is preliminary data.</text>
</comment>
<sequence length="1013" mass="118980">MNRDLNFDVKKYITIYDIAGMLGKNLETLLNKESARLKFMQYVDDLPKGMIRKIELSEPVSINEKYPPVKVIYNLESIEKFLNDNIRISEALNVIDEPYTRLKYWVRKYNISVYRLGKKIEFNFYSRKEFEQLIKFAKLRVKKIRNSEEANPKMKQYISIYELAQEKLDKSLTATGIIDSIRDSIDKLPLGMINRKKIDYNDPFSGRLVKEVYVREEVERFFSNHIHKQNFLRELRGYFGSQNISYFYKKLNITEFKVGNKTNIFISKHDAERLKLVCKMFSEKGKAAAAKIYGGFFGNITVDEAGEILKLGSINIKNLIKSGEIVVVCTFDKTKLVSKEVVMQLFTKQMKLLEKFKEKYYTFSQIKEKYGESFAYYVIGSEDKIRRPVTKINIPTLLLGYMNYQARKVYVKEEIDSLWLDYKFYWQLNSVSFEDPFEDFMYKVEEILEFTYKSSQMSTKGFWYQYVQSFLYKTKMDKKRIAFQINQFVRNTCLFFGIFELEIYSYSASEINQKFLNSNNDINRSYQRDFYSFLKYVINSFVVNGLPLPFNIEDLNDPRTYNNIKEVDVGMYSLEEYHKLYEYANQVEFHKKKAITDVKKLLSTMDRSKYKKYDSCWAYVLIQLTNNWRHSTIITQIPRIELSNTKIENLDWLMENDISLEDANSIILQIGRFVTKINKTGVSAEGIFNIGEPLKIAFATAISICELRVRATCEDSLTLIDLASCLVPKLNPHKEFFKEFTVGFKFENRKMNRTLTTLIWSVLRHMGRGLKESQISRSHMQERTTMNHYIKLTEEQIQKLVLELFERNQFGFVTQYLTNILFGEETNKSIETERMVQINKSFGDITKIEATAGVINRLASEREKVRSYLQQFNLQELQKLYYQALSGGLPERQKHYQCIYTKCKFENEFGEKPPCETCAASVINVYALVNIMDNYIFLMNKIHNEFDVSIVGEKQKLANHFYLMHGVVNQARIKFGREVVDSFVVGGTERIKALGAQLNSKRLKEFKTSGMSI</sequence>
<accession>A0AAW9JRW5</accession>
<dbReference type="AlphaFoldDB" id="A0AAW9JRW5"/>
<gene>
    <name evidence="1" type="ORF">U2F49_27990</name>
</gene>
<protein>
    <submittedName>
        <fullName evidence="1">DNA-binding protein</fullName>
    </submittedName>
</protein>
<dbReference type="GO" id="GO:0003677">
    <property type="term" value="F:DNA binding"/>
    <property type="evidence" value="ECO:0007669"/>
    <property type="project" value="UniProtKB-KW"/>
</dbReference>
<evidence type="ECO:0000313" key="2">
    <source>
        <dbReference type="Proteomes" id="UP001292252"/>
    </source>
</evidence>
<keyword evidence="1" id="KW-0238">DNA-binding</keyword>
<organism evidence="1 2">
    <name type="scientific">Bacillus thuringiensis</name>
    <dbReference type="NCBI Taxonomy" id="1428"/>
    <lineage>
        <taxon>Bacteria</taxon>
        <taxon>Bacillati</taxon>
        <taxon>Bacillota</taxon>
        <taxon>Bacilli</taxon>
        <taxon>Bacillales</taxon>
        <taxon>Bacillaceae</taxon>
        <taxon>Bacillus</taxon>
        <taxon>Bacillus cereus group</taxon>
    </lineage>
</organism>
<dbReference type="Proteomes" id="UP001292252">
    <property type="component" value="Unassembled WGS sequence"/>
</dbReference>
<dbReference type="RefSeq" id="WP_153599194.1">
    <property type="nucleotide sequence ID" value="NZ_JAXOTW010000025.1"/>
</dbReference>
<proteinExistence type="predicted"/>
<name>A0AAW9JRW5_BACTU</name>
<reference evidence="1" key="1">
    <citation type="submission" date="2023-12" db="EMBL/GenBank/DDBJ databases">
        <title>Genome sequence of Bacillus thuringiensis strain SS10.</title>
        <authorList>
            <person name="Rouis S."/>
        </authorList>
    </citation>
    <scope>NUCLEOTIDE SEQUENCE</scope>
    <source>
        <strain evidence="1">SS10</strain>
    </source>
</reference>
<evidence type="ECO:0000313" key="1">
    <source>
        <dbReference type="EMBL" id="MDZ5480006.1"/>
    </source>
</evidence>